<dbReference type="Gene3D" id="2.60.40.10">
    <property type="entry name" value="Immunoglobulins"/>
    <property type="match status" value="1"/>
</dbReference>
<organism evidence="2 3">
    <name type="scientific">Citrobacter arsenatis</name>
    <dbReference type="NCBI Taxonomy" id="2546350"/>
    <lineage>
        <taxon>Bacteria</taxon>
        <taxon>Pseudomonadati</taxon>
        <taxon>Pseudomonadota</taxon>
        <taxon>Gammaproteobacteria</taxon>
        <taxon>Enterobacterales</taxon>
        <taxon>Enterobacteriaceae</taxon>
        <taxon>Citrobacter</taxon>
    </lineage>
</organism>
<dbReference type="AlphaFoldDB" id="A0A4P6WMR4"/>
<proteinExistence type="predicted"/>
<name>A0A4P6WMR4_9ENTR</name>
<keyword evidence="1" id="KW-0732">Signal</keyword>
<evidence type="ECO:0000256" key="1">
    <source>
        <dbReference type="SAM" id="SignalP"/>
    </source>
</evidence>
<protein>
    <submittedName>
        <fullName evidence="2">Molecular chaperone</fullName>
    </submittedName>
</protein>
<evidence type="ECO:0000313" key="2">
    <source>
        <dbReference type="EMBL" id="QBM22008.1"/>
    </source>
</evidence>
<dbReference type="SUPFAM" id="SSF49354">
    <property type="entry name" value="PapD-like"/>
    <property type="match status" value="1"/>
</dbReference>
<dbReference type="KEGG" id="cars:E1B03_06000"/>
<dbReference type="EMBL" id="CP037864">
    <property type="protein sequence ID" value="QBM22008.1"/>
    <property type="molecule type" value="Genomic_DNA"/>
</dbReference>
<keyword evidence="3" id="KW-1185">Reference proteome</keyword>
<evidence type="ECO:0000313" key="3">
    <source>
        <dbReference type="Proteomes" id="UP000293850"/>
    </source>
</evidence>
<dbReference type="Proteomes" id="UP000293850">
    <property type="component" value="Chromosome"/>
</dbReference>
<reference evidence="2 3" key="1">
    <citation type="submission" date="2019-03" db="EMBL/GenBank/DDBJ databases">
        <title>Complete genome sequence of an arsenate-respiring bacteria, Citrobacter sp. LY-1.</title>
        <authorList>
            <person name="Wang H."/>
            <person name="Liu Y."/>
            <person name="Li Q."/>
            <person name="Huang J."/>
        </authorList>
    </citation>
    <scope>NUCLEOTIDE SEQUENCE [LARGE SCALE GENOMIC DNA]</scope>
    <source>
        <strain evidence="2 3">LY-1</strain>
    </source>
</reference>
<gene>
    <name evidence="2" type="ORF">E1B03_06000</name>
</gene>
<dbReference type="InterPro" id="IPR008962">
    <property type="entry name" value="PapD-like_sf"/>
</dbReference>
<dbReference type="RefSeq" id="WP_103770978.1">
    <property type="nucleotide sequence ID" value="NZ_CP037864.1"/>
</dbReference>
<sequence length="231" mass="26261">MSHCRLALRWILVLLSGLTVFSAQAVYLESTIYEMPSDKSFISKRIYNDSQKQNVYSISAVKIDKPGPGGENRSAIAEGELLFTPLSFSLAPQASEFFKIFYRGPQDDKERYYRILFREMPITLFTERNQGKGGQALPVIAMDTILVVRPRKMNLAYTIDEINGTLKNTGNTFFKIIVHQGCHSTDDEATMRYVLPGETWHSRELNTKNRKFIVALQKYLPVGQGCAKLNH</sequence>
<dbReference type="InterPro" id="IPR013783">
    <property type="entry name" value="Ig-like_fold"/>
</dbReference>
<accession>A0A4P6WMR4</accession>
<feature type="signal peptide" evidence="1">
    <location>
        <begin position="1"/>
        <end position="25"/>
    </location>
</feature>
<feature type="chain" id="PRO_5020778318" evidence="1">
    <location>
        <begin position="26"/>
        <end position="231"/>
    </location>
</feature>